<dbReference type="SUPFAM" id="SSF56801">
    <property type="entry name" value="Acetyl-CoA synthetase-like"/>
    <property type="match status" value="1"/>
</dbReference>
<dbReference type="eggNOG" id="COG3319">
    <property type="taxonomic scope" value="Bacteria"/>
</dbReference>
<evidence type="ECO:0000313" key="7">
    <source>
        <dbReference type="EMBL" id="ACC81631.1"/>
    </source>
</evidence>
<dbReference type="SMART" id="SM00824">
    <property type="entry name" value="PKS_TE"/>
    <property type="match status" value="1"/>
</dbReference>
<proteinExistence type="predicted"/>
<dbReference type="EnsemblBacteria" id="ACC81631">
    <property type="protein sequence ID" value="ACC81631"/>
    <property type="gene ID" value="Npun_F3173"/>
</dbReference>
<dbReference type="NCBIfam" id="TIGR01733">
    <property type="entry name" value="AA-adenyl-dom"/>
    <property type="match status" value="1"/>
</dbReference>
<name>B2IYP8_NOSP7</name>
<dbReference type="InterPro" id="IPR036736">
    <property type="entry name" value="ACP-like_sf"/>
</dbReference>
<sequence>MSASQLLDDLTQNGVYLWAEGDKLRFRAPKGVLTEELRDRLTAHKLELLAILQTPVPTAEFTLVHAPEERYQPFPLTDLQQAYALGGSDFFDLGNVSAHFYVEFAVTNLDIERLNLAWQRLIERHEMLRAVILPDAQQQILETVPPFAVEVIDLRGQKEAEEQIAAMRQQMKDNGPSLDKYPLFEVRVQLLDEERCLATRRFASTQLHISISLLICDALSGGFVFQDLYQFYLNPQAQLPALNLSFRDYILTLNQRRQTAAYQKARDYWWPRLSEIPPAPELPLAKSPSAIEKPTFTRWQGQLAPAVWQQFKTRVSQLGLTPAAAICAAYATILTTWSKNQKLTVNILYFNREPLHPQVYQVLGNCSSTLLLTVDHTQSESFAAQAKRLQEQLWSDLEHTAVTGVEVLGELNRMQGGTARAAMPCTFASALGLGNRDTQTNAAGEQDWQVICNGLLQTPFVLLDHQIVEENGALLLNWDAVEEAFPPNLMAQMFDAYQLLLHRLAESDNTWQTTTEWLVPKAQLQQRAAVNATKTTISTQLLHELFVEQATQHPEKLAIAASQLTLTYAELDHLSNYIGRQLRDLGARPNQLVAVVMEKGWEQLVAVLGILKSGAAYLPIDPSLPQERLNWLLDNAEVAIAFTQPRLEVNLSFATQVKWLTIDDSTLVQASTSQPLPSIQTPEDLAYVIYTSGSTGIPKGVTIDHRGAANTILDINQRFGMTAEDRVFAISSLSFDLSVYDIFGTLAAGGTIIMPDAQGSRDPAHWLDVLQREQVTVWNSAPALMKLLVEYAGDRCDRLSSSIRLVMMSGDWIPVTLPEQIHSLGNDVQVISLGGATEASIWSIFYPIEAVDPSWTSIPYGKPLSNQSIHILDEALQPRPDWVPGQIYIGGVGLAQGYWRDAAKTQASFIQHPRTGERLYCTGDLGRYLPDGNIEFLGRIDFQVKIRGYRIEIGEIETVLQQHPAIRSVAVSAVGEQRDDKQLVAYIVFEQEQSITSLELRSYLQQKLPEYMIPSMFMFMDSLPLSSNGKVDRRALPDPEPSQADLEAIVAPRDSLELQLVQIWQEILKLPEVGITNNFFELGGTSIQAVRLMTQIHKLFAQNLPLSTLFQGGTVEHLARTLRESSDSSVPWSPLVSIQPSGSQPPFFCVHPAGGNVLCYMDLSRRLGADQPFYGLQAVGMDGEQPPFTTIEDMATDYIAAIRTVQPQGPYSIGGWSFGGIAALEIAQQLRQQGQEVNMLVLIDCPAPLSGEDLDEATLAAWFIQDLEGRFDLDATRLQQLQQLDTAQQLNYILEQARLLHLVPPDAGVEQVNYLFEVFKCNMRAIESYTPRLYEGLATLLRAENQPLENPTNPALDWHKLLTNLEVRWIPGNHYTMVREPDVQTLATQLRACLAVMNNWK</sequence>
<dbReference type="Gene3D" id="3.40.50.1820">
    <property type="entry name" value="alpha/beta hydrolase"/>
    <property type="match status" value="1"/>
</dbReference>
<evidence type="ECO:0000256" key="4">
    <source>
        <dbReference type="ARBA" id="ARBA00022553"/>
    </source>
</evidence>
<dbReference type="Gene3D" id="3.30.559.10">
    <property type="entry name" value="Chloramphenicol acetyltransferase-like domain"/>
    <property type="match status" value="1"/>
</dbReference>
<dbReference type="InterPro" id="IPR044894">
    <property type="entry name" value="TubC_N_sf"/>
</dbReference>
<dbReference type="InterPro" id="IPR020802">
    <property type="entry name" value="TesA-like"/>
</dbReference>
<keyword evidence="7" id="KW-0413">Isomerase</keyword>
<dbReference type="SUPFAM" id="SSF52777">
    <property type="entry name" value="CoA-dependent acyltransferases"/>
    <property type="match status" value="2"/>
</dbReference>
<dbReference type="Proteomes" id="UP000001191">
    <property type="component" value="Chromosome"/>
</dbReference>
<dbReference type="Gene3D" id="3.40.50.980">
    <property type="match status" value="2"/>
</dbReference>
<dbReference type="GO" id="GO:0043041">
    <property type="term" value="P:amino acid activation for nonribosomal peptide biosynthetic process"/>
    <property type="evidence" value="ECO:0007669"/>
    <property type="project" value="TreeGrafter"/>
</dbReference>
<dbReference type="PROSITE" id="PS00455">
    <property type="entry name" value="AMP_BINDING"/>
    <property type="match status" value="1"/>
</dbReference>
<comment type="cofactor">
    <cofactor evidence="1">
        <name>pantetheine 4'-phosphate</name>
        <dbReference type="ChEBI" id="CHEBI:47942"/>
    </cofactor>
</comment>
<dbReference type="GO" id="GO:0031177">
    <property type="term" value="F:phosphopantetheine binding"/>
    <property type="evidence" value="ECO:0007669"/>
    <property type="project" value="InterPro"/>
</dbReference>
<dbReference type="EMBL" id="CP001037">
    <property type="protein sequence ID" value="ACC81631.1"/>
    <property type="molecule type" value="Genomic_DNA"/>
</dbReference>
<dbReference type="PROSITE" id="PS50075">
    <property type="entry name" value="CARRIER"/>
    <property type="match status" value="1"/>
</dbReference>
<dbReference type="EC" id="5.1.1.3" evidence="7"/>
<dbReference type="RefSeq" id="WP_012409612.1">
    <property type="nucleotide sequence ID" value="NC_010628.1"/>
</dbReference>
<dbReference type="SUPFAM" id="SSF47336">
    <property type="entry name" value="ACP-like"/>
    <property type="match status" value="1"/>
</dbReference>
<dbReference type="Pfam" id="PF00975">
    <property type="entry name" value="Thioesterase"/>
    <property type="match status" value="1"/>
</dbReference>
<dbReference type="Pfam" id="PF13193">
    <property type="entry name" value="AMP-binding_C"/>
    <property type="match status" value="1"/>
</dbReference>
<dbReference type="CDD" id="cd19535">
    <property type="entry name" value="Cyc_NRPS"/>
    <property type="match status" value="1"/>
</dbReference>
<dbReference type="GO" id="GO:0044550">
    <property type="term" value="P:secondary metabolite biosynthetic process"/>
    <property type="evidence" value="ECO:0007669"/>
    <property type="project" value="UniProtKB-ARBA"/>
</dbReference>
<accession>B2IYP8</accession>
<dbReference type="CDD" id="cd12114">
    <property type="entry name" value="A_NRPS_TlmIV_like"/>
    <property type="match status" value="1"/>
</dbReference>
<comment type="pathway">
    <text evidence="2">Siderophore biosynthesis.</text>
</comment>
<dbReference type="Gene3D" id="3.30.300.30">
    <property type="match status" value="1"/>
</dbReference>
<dbReference type="InterPro" id="IPR041464">
    <property type="entry name" value="TubC_N"/>
</dbReference>
<keyword evidence="4" id="KW-0597">Phosphoprotein</keyword>
<dbReference type="PANTHER" id="PTHR45527">
    <property type="entry name" value="NONRIBOSOMAL PEPTIDE SYNTHETASE"/>
    <property type="match status" value="1"/>
</dbReference>
<dbReference type="Gene3D" id="1.10.10.1830">
    <property type="entry name" value="Non-ribosomal peptide synthase, adenylation domain"/>
    <property type="match status" value="1"/>
</dbReference>
<dbReference type="InterPro" id="IPR023213">
    <property type="entry name" value="CAT-like_dom_sf"/>
</dbReference>
<reference evidence="7 8" key="2">
    <citation type="journal article" date="2013" name="Plant Physiol.">
        <title>A Nostoc punctiforme Sugar Transporter Necessary to Establish a Cyanobacterium-Plant Symbiosis.</title>
        <authorList>
            <person name="Ekman M."/>
            <person name="Picossi S."/>
            <person name="Campbell E.L."/>
            <person name="Meeks J.C."/>
            <person name="Flores E."/>
        </authorList>
    </citation>
    <scope>NUCLEOTIDE SEQUENCE [LARGE SCALE GENOMIC DNA]</scope>
    <source>
        <strain evidence="8">ATCC 29133 / PCC 73102</strain>
    </source>
</reference>
<dbReference type="InterPro" id="IPR001031">
    <property type="entry name" value="Thioesterase"/>
</dbReference>
<dbReference type="SMART" id="SM00823">
    <property type="entry name" value="PKS_PP"/>
    <property type="match status" value="1"/>
</dbReference>
<dbReference type="InterPro" id="IPR009081">
    <property type="entry name" value="PP-bd_ACP"/>
</dbReference>
<dbReference type="Gene3D" id="1.10.1200.10">
    <property type="entry name" value="ACP-like"/>
    <property type="match status" value="1"/>
</dbReference>
<evidence type="ECO:0000259" key="6">
    <source>
        <dbReference type="PROSITE" id="PS50075"/>
    </source>
</evidence>
<evidence type="ECO:0000313" key="8">
    <source>
        <dbReference type="Proteomes" id="UP000001191"/>
    </source>
</evidence>
<keyword evidence="5" id="KW-0436">Ligase</keyword>
<dbReference type="EC" id="1.3.1.10" evidence="7"/>
<dbReference type="GO" id="GO:0008610">
    <property type="term" value="P:lipid biosynthetic process"/>
    <property type="evidence" value="ECO:0007669"/>
    <property type="project" value="UniProtKB-ARBA"/>
</dbReference>
<dbReference type="KEGG" id="npu:Npun_F3173"/>
<dbReference type="InterPro" id="IPR001242">
    <property type="entry name" value="Condensation_dom"/>
</dbReference>
<keyword evidence="8" id="KW-1185">Reference proteome</keyword>
<dbReference type="InterPro" id="IPR057737">
    <property type="entry name" value="Condensation_MtbB-like"/>
</dbReference>
<protein>
    <submittedName>
        <fullName evidence="7">Amino acid adenylation domain protein</fullName>
        <ecNumber evidence="7">1.3.1.10</ecNumber>
        <ecNumber evidence="7">5.1.1.3</ecNumber>
    </submittedName>
</protein>
<dbReference type="PhylomeDB" id="B2IYP8"/>
<dbReference type="Gene3D" id="3.30.559.30">
    <property type="entry name" value="Nonribosomal peptide synthetase, condensation domain"/>
    <property type="match status" value="1"/>
</dbReference>
<dbReference type="InterPro" id="IPR020845">
    <property type="entry name" value="AMP-binding_CS"/>
</dbReference>
<evidence type="ECO:0000256" key="3">
    <source>
        <dbReference type="ARBA" id="ARBA00022450"/>
    </source>
</evidence>
<dbReference type="eggNOG" id="COG1020">
    <property type="taxonomic scope" value="Bacteria"/>
</dbReference>
<dbReference type="GO" id="GO:0141148">
    <property type="term" value="F:enoyl-[acyl-carrier-protein] reductase (NADPH) activity"/>
    <property type="evidence" value="ECO:0007669"/>
    <property type="project" value="UniProtKB-EC"/>
</dbReference>
<dbReference type="Pfam" id="PF00501">
    <property type="entry name" value="AMP-binding"/>
    <property type="match status" value="1"/>
</dbReference>
<dbReference type="Pfam" id="PF18563">
    <property type="entry name" value="TubC_N"/>
    <property type="match status" value="1"/>
</dbReference>
<dbReference type="InterPro" id="IPR029058">
    <property type="entry name" value="AB_hydrolase_fold"/>
</dbReference>
<dbReference type="FunFam" id="3.30.559.30:FF:000006">
    <property type="entry name" value="Yersiniabactin polyketide/non-ribosomal peptide synthetase"/>
    <property type="match status" value="1"/>
</dbReference>
<dbReference type="InterPro" id="IPR045851">
    <property type="entry name" value="AMP-bd_C_sf"/>
</dbReference>
<dbReference type="GO" id="GO:0008881">
    <property type="term" value="F:glutamate racemase activity"/>
    <property type="evidence" value="ECO:0007669"/>
    <property type="project" value="UniProtKB-EC"/>
</dbReference>
<keyword evidence="7" id="KW-0560">Oxidoreductase</keyword>
<dbReference type="FunFam" id="3.30.559.10:FF:000023">
    <property type="entry name" value="Non-ribosomal peptide synthetase"/>
    <property type="match status" value="1"/>
</dbReference>
<dbReference type="STRING" id="63737.Npun_F3173"/>
<dbReference type="InterPro" id="IPR010071">
    <property type="entry name" value="AA_adenyl_dom"/>
</dbReference>
<dbReference type="InterPro" id="IPR025110">
    <property type="entry name" value="AMP-bd_C"/>
</dbReference>
<dbReference type="FunFam" id="3.30.300.30:FF:000010">
    <property type="entry name" value="Enterobactin synthetase component F"/>
    <property type="match status" value="1"/>
</dbReference>
<feature type="domain" description="Carrier" evidence="6">
    <location>
        <begin position="1051"/>
        <end position="1126"/>
    </location>
</feature>
<dbReference type="GO" id="GO:0016874">
    <property type="term" value="F:ligase activity"/>
    <property type="evidence" value="ECO:0007669"/>
    <property type="project" value="UniProtKB-KW"/>
</dbReference>
<gene>
    <name evidence="7" type="ordered locus">Npun_F3173</name>
</gene>
<dbReference type="FunFam" id="3.40.50.12780:FF:000012">
    <property type="entry name" value="Non-ribosomal peptide synthetase"/>
    <property type="match status" value="1"/>
</dbReference>
<dbReference type="PANTHER" id="PTHR45527:SF10">
    <property type="entry name" value="PYOCHELIN SYNTHASE PCHF"/>
    <property type="match status" value="1"/>
</dbReference>
<dbReference type="FunFam" id="3.40.50.980:FF:000001">
    <property type="entry name" value="Non-ribosomal peptide synthetase"/>
    <property type="match status" value="1"/>
</dbReference>
<evidence type="ECO:0000256" key="1">
    <source>
        <dbReference type="ARBA" id="ARBA00001957"/>
    </source>
</evidence>
<evidence type="ECO:0000256" key="5">
    <source>
        <dbReference type="ARBA" id="ARBA00022598"/>
    </source>
</evidence>
<dbReference type="Pfam" id="PF00550">
    <property type="entry name" value="PP-binding"/>
    <property type="match status" value="1"/>
</dbReference>
<reference evidence="8" key="1">
    <citation type="submission" date="2008-04" db="EMBL/GenBank/DDBJ databases">
        <title>Complete sequence of chromosome of Nostoc punctiforme ATCC 29133.</title>
        <authorList>
            <consortium name="US DOE Joint Genome Institute"/>
            <person name="Copeland A."/>
            <person name="Lucas S."/>
            <person name="Lapidus A."/>
            <person name="Glavina del Rio T."/>
            <person name="Dalin E."/>
            <person name="Tice H."/>
            <person name="Pitluck S."/>
            <person name="Chain P."/>
            <person name="Malfatti S."/>
            <person name="Shin M."/>
            <person name="Vergez L."/>
            <person name="Schmutz J."/>
            <person name="Larimer F."/>
            <person name="Land M."/>
            <person name="Hauser L."/>
            <person name="Kyrpides N."/>
            <person name="Kim E."/>
            <person name="Meeks J.C."/>
            <person name="Elhai J."/>
            <person name="Campbell E.L."/>
            <person name="Thiel T."/>
            <person name="Longmire J."/>
            <person name="Potts M."/>
            <person name="Atlas R."/>
        </authorList>
    </citation>
    <scope>NUCLEOTIDE SEQUENCE [LARGE SCALE GENOMIC DNA]</scope>
    <source>
        <strain evidence="8">ATCC 29133 / PCC 73102</strain>
    </source>
</reference>
<organism evidence="7 8">
    <name type="scientific">Nostoc punctiforme (strain ATCC 29133 / PCC 73102)</name>
    <dbReference type="NCBI Taxonomy" id="63737"/>
    <lineage>
        <taxon>Bacteria</taxon>
        <taxon>Bacillati</taxon>
        <taxon>Cyanobacteriota</taxon>
        <taxon>Cyanophyceae</taxon>
        <taxon>Nostocales</taxon>
        <taxon>Nostocaceae</taxon>
        <taxon>Nostoc</taxon>
    </lineage>
</organism>
<dbReference type="Pfam" id="PF00668">
    <property type="entry name" value="Condensation"/>
    <property type="match status" value="1"/>
</dbReference>
<keyword evidence="3" id="KW-0596">Phosphopantetheine</keyword>
<dbReference type="GO" id="GO:0005737">
    <property type="term" value="C:cytoplasm"/>
    <property type="evidence" value="ECO:0007669"/>
    <property type="project" value="TreeGrafter"/>
</dbReference>
<dbReference type="InterPro" id="IPR000873">
    <property type="entry name" value="AMP-dep_synth/lig_dom"/>
</dbReference>
<evidence type="ECO:0000256" key="2">
    <source>
        <dbReference type="ARBA" id="ARBA00004924"/>
    </source>
</evidence>
<dbReference type="InterPro" id="IPR020806">
    <property type="entry name" value="PKS_PP-bd"/>
</dbReference>
<dbReference type="SUPFAM" id="SSF53474">
    <property type="entry name" value="alpha/beta-Hydrolases"/>
    <property type="match status" value="1"/>
</dbReference>
<dbReference type="HOGENOM" id="CLU_000022_2_15_3"/>
<dbReference type="Gene3D" id="2.30.38.10">
    <property type="entry name" value="Luciferase, Domain 3"/>
    <property type="match status" value="1"/>
</dbReference>